<comment type="caution">
    <text evidence="1">The sequence shown here is derived from an EMBL/GenBank/DDBJ whole genome shotgun (WGS) entry which is preliminary data.</text>
</comment>
<name>A0ABP9YZI7_9FUNG</name>
<dbReference type="Proteomes" id="UP001473302">
    <property type="component" value="Unassembled WGS sequence"/>
</dbReference>
<accession>A0ABP9YZI7</accession>
<evidence type="ECO:0000313" key="1">
    <source>
        <dbReference type="EMBL" id="GAA5812263.1"/>
    </source>
</evidence>
<protein>
    <submittedName>
        <fullName evidence="1">Uncharacterized protein</fullName>
    </submittedName>
</protein>
<reference evidence="1 2" key="1">
    <citation type="submission" date="2024-04" db="EMBL/GenBank/DDBJ databases">
        <title>genome sequences of Mucor flavus KT1a and Helicostylum pulchrum KT1b strains isolated from the surface of a dry-aged beef.</title>
        <authorList>
            <person name="Toyotome T."/>
            <person name="Hosono M."/>
            <person name="Torimaru M."/>
            <person name="Fukuda K."/>
            <person name="Mikami N."/>
        </authorList>
    </citation>
    <scope>NUCLEOTIDE SEQUENCE [LARGE SCALE GENOMIC DNA]</scope>
    <source>
        <strain evidence="1 2">KT1a</strain>
    </source>
</reference>
<keyword evidence="2" id="KW-1185">Reference proteome</keyword>
<dbReference type="EMBL" id="BAABUK010000012">
    <property type="protein sequence ID" value="GAA5812263.1"/>
    <property type="molecule type" value="Genomic_DNA"/>
</dbReference>
<evidence type="ECO:0000313" key="2">
    <source>
        <dbReference type="Proteomes" id="UP001473302"/>
    </source>
</evidence>
<sequence length="276" mass="31498">MSKLDYQYDYLHTASVHYIHNSTNASSVVGDEEQEKKSQLIQQATNRLRQKLLETKYETLLSQIVEIQSKLDIIKLEATISLQSIDANHLNHFEKRLENHKFDLENIVVEKETTNTPSLSLSSILSLNEDDYFVSIGQKKKKRRRSTRIIKQNEEISASSCSSSVPSDIGRNELIVLHSIHDSNNNGPINSCCSLLDKRNALDDTLSFLNDLGSDDDGFRQDIIDLLDRPTVHINKPYFKNNPFSSLLLISWKWIRFALIMTLAILINIKQGPSIL</sequence>
<organism evidence="1 2">
    <name type="scientific">Mucor flavus</name>
    <dbReference type="NCBI Taxonomy" id="439312"/>
    <lineage>
        <taxon>Eukaryota</taxon>
        <taxon>Fungi</taxon>
        <taxon>Fungi incertae sedis</taxon>
        <taxon>Mucoromycota</taxon>
        <taxon>Mucoromycotina</taxon>
        <taxon>Mucoromycetes</taxon>
        <taxon>Mucorales</taxon>
        <taxon>Mucorineae</taxon>
        <taxon>Mucoraceae</taxon>
        <taxon>Mucor</taxon>
    </lineage>
</organism>
<gene>
    <name evidence="1" type="ORF">MFLAVUS_005713</name>
</gene>
<proteinExistence type="predicted"/>